<evidence type="ECO:0008006" key="11">
    <source>
        <dbReference type="Google" id="ProtNLM"/>
    </source>
</evidence>
<reference evidence="9" key="1">
    <citation type="submission" date="2021-07" db="EMBL/GenBank/DDBJ databases">
        <authorList>
            <person name="Durling M."/>
        </authorList>
    </citation>
    <scope>NUCLEOTIDE SEQUENCE</scope>
</reference>
<dbReference type="PRINTS" id="PR00463">
    <property type="entry name" value="EP450I"/>
</dbReference>
<evidence type="ECO:0000313" key="9">
    <source>
        <dbReference type="EMBL" id="CAG8960151.1"/>
    </source>
</evidence>
<evidence type="ECO:0000256" key="8">
    <source>
        <dbReference type="PIRSR" id="PIRSR602401-1"/>
    </source>
</evidence>
<dbReference type="InterPro" id="IPR036396">
    <property type="entry name" value="Cyt_P450_sf"/>
</dbReference>
<dbReference type="InterPro" id="IPR001128">
    <property type="entry name" value="Cyt_P450"/>
</dbReference>
<dbReference type="GO" id="GO:0005506">
    <property type="term" value="F:iron ion binding"/>
    <property type="evidence" value="ECO:0007669"/>
    <property type="project" value="InterPro"/>
</dbReference>
<evidence type="ECO:0000256" key="4">
    <source>
        <dbReference type="ARBA" id="ARBA00022723"/>
    </source>
</evidence>
<dbReference type="Proteomes" id="UP000696280">
    <property type="component" value="Unassembled WGS sequence"/>
</dbReference>
<keyword evidence="7" id="KW-0503">Monooxygenase</keyword>
<dbReference type="GO" id="GO:0016705">
    <property type="term" value="F:oxidoreductase activity, acting on paired donors, with incorporation or reduction of molecular oxygen"/>
    <property type="evidence" value="ECO:0007669"/>
    <property type="project" value="InterPro"/>
</dbReference>
<feature type="binding site" description="axial binding residue" evidence="8">
    <location>
        <position position="484"/>
    </location>
    <ligand>
        <name>heme</name>
        <dbReference type="ChEBI" id="CHEBI:30413"/>
    </ligand>
    <ligandPart>
        <name>Fe</name>
        <dbReference type="ChEBI" id="CHEBI:18248"/>
    </ligandPart>
</feature>
<keyword evidence="4 8" id="KW-0479">Metal-binding</keyword>
<accession>A0A9N9L7W4</accession>
<dbReference type="InterPro" id="IPR002401">
    <property type="entry name" value="Cyt_P450_E_grp-I"/>
</dbReference>
<dbReference type="AlphaFoldDB" id="A0A9N9L7W4"/>
<gene>
    <name evidence="9" type="ORF">HYFRA_00010630</name>
</gene>
<comment type="cofactor">
    <cofactor evidence="1 8">
        <name>heme</name>
        <dbReference type="ChEBI" id="CHEBI:30413"/>
    </cofactor>
</comment>
<dbReference type="EMBL" id="CAJVRL010000096">
    <property type="protein sequence ID" value="CAG8960151.1"/>
    <property type="molecule type" value="Genomic_DNA"/>
</dbReference>
<evidence type="ECO:0000256" key="3">
    <source>
        <dbReference type="ARBA" id="ARBA00022617"/>
    </source>
</evidence>
<dbReference type="InterPro" id="IPR050121">
    <property type="entry name" value="Cytochrome_P450_monoxygenase"/>
</dbReference>
<dbReference type="Gene3D" id="1.10.630.10">
    <property type="entry name" value="Cytochrome P450"/>
    <property type="match status" value="1"/>
</dbReference>
<sequence length="557" mass="63075">MSSDIPFLLLYLPSWRLCVQSCVVLISVKILSFFFKIYTIRRRFQRMQKDGLPMPPHHPILGHLKLIAEITTNLPPDIHPHILPHQISLLFPDLPPVFYLDTYPFGPPLLIVASPEAAHQVTHVHSLPKFHTLKEFMRPMTGGEDLVTMEGSEWKTWRGVFNPGFAGGYLMTLVPGMVRDVGVLCEVLGEEAKKGGVVRLDEVVMRCGFDVIWRVVVDTNLNSQRTTNPFIKALRSQTRWLSFGNEANLFERYHPLRPIMQWWNNRRMHQYISHELDTRYQTQNPSSKNVNTPRSKSIIDLALTSYTTLHPKSNPSKTIDPKFKALAIAQIRTFLFAGHDTTSSTISYTFHLLSQHPHTLSLLISEHNNILGPYHDTKTLSSLLSSNPHILNELPYTTAIIKESLRLHPPASTTRAGLPGASLSSCGQQLPTDTFLVWITSYSLHRSPTYWDSPNQFMPERWLSPHPVPVKGAFRPFEEGKRNCIGQELAMLEMKVVLVMVVRGWVVRSVYEEVDGKEGGQEEGKMVAGERAYQVLRGGARPRGGMPCRVEVRGEGV</sequence>
<keyword evidence="6 8" id="KW-0408">Iron</keyword>
<evidence type="ECO:0000256" key="7">
    <source>
        <dbReference type="ARBA" id="ARBA00023033"/>
    </source>
</evidence>
<keyword evidence="10" id="KW-1185">Reference proteome</keyword>
<keyword evidence="3 8" id="KW-0349">Heme</keyword>
<dbReference type="SUPFAM" id="SSF48264">
    <property type="entry name" value="Cytochrome P450"/>
    <property type="match status" value="1"/>
</dbReference>
<dbReference type="PANTHER" id="PTHR24305:SF107">
    <property type="entry name" value="P450, PUTATIVE (EUROFUNG)-RELATED"/>
    <property type="match status" value="1"/>
</dbReference>
<dbReference type="GO" id="GO:0004497">
    <property type="term" value="F:monooxygenase activity"/>
    <property type="evidence" value="ECO:0007669"/>
    <property type="project" value="UniProtKB-KW"/>
</dbReference>
<dbReference type="PRINTS" id="PR00385">
    <property type="entry name" value="P450"/>
</dbReference>
<dbReference type="CDD" id="cd11051">
    <property type="entry name" value="CYP59-like"/>
    <property type="match status" value="1"/>
</dbReference>
<evidence type="ECO:0000256" key="1">
    <source>
        <dbReference type="ARBA" id="ARBA00001971"/>
    </source>
</evidence>
<keyword evidence="5" id="KW-0560">Oxidoreductase</keyword>
<evidence type="ECO:0000256" key="5">
    <source>
        <dbReference type="ARBA" id="ARBA00023002"/>
    </source>
</evidence>
<name>A0A9N9L7W4_9HELO</name>
<dbReference type="PANTHER" id="PTHR24305">
    <property type="entry name" value="CYTOCHROME P450"/>
    <property type="match status" value="1"/>
</dbReference>
<dbReference type="Pfam" id="PF00067">
    <property type="entry name" value="p450"/>
    <property type="match status" value="1"/>
</dbReference>
<evidence type="ECO:0000256" key="2">
    <source>
        <dbReference type="ARBA" id="ARBA00005179"/>
    </source>
</evidence>
<comment type="caution">
    <text evidence="9">The sequence shown here is derived from an EMBL/GenBank/DDBJ whole genome shotgun (WGS) entry which is preliminary data.</text>
</comment>
<evidence type="ECO:0000313" key="10">
    <source>
        <dbReference type="Proteomes" id="UP000696280"/>
    </source>
</evidence>
<dbReference type="OrthoDB" id="10029320at2759"/>
<dbReference type="GO" id="GO:0020037">
    <property type="term" value="F:heme binding"/>
    <property type="evidence" value="ECO:0007669"/>
    <property type="project" value="InterPro"/>
</dbReference>
<organism evidence="9 10">
    <name type="scientific">Hymenoscyphus fraxineus</name>
    <dbReference type="NCBI Taxonomy" id="746836"/>
    <lineage>
        <taxon>Eukaryota</taxon>
        <taxon>Fungi</taxon>
        <taxon>Dikarya</taxon>
        <taxon>Ascomycota</taxon>
        <taxon>Pezizomycotina</taxon>
        <taxon>Leotiomycetes</taxon>
        <taxon>Helotiales</taxon>
        <taxon>Helotiaceae</taxon>
        <taxon>Hymenoscyphus</taxon>
    </lineage>
</organism>
<evidence type="ECO:0000256" key="6">
    <source>
        <dbReference type="ARBA" id="ARBA00023004"/>
    </source>
</evidence>
<comment type="pathway">
    <text evidence="2">Secondary metabolite biosynthesis.</text>
</comment>
<protein>
    <recommendedName>
        <fullName evidence="11">Cytochrome P450</fullName>
    </recommendedName>
</protein>
<proteinExistence type="predicted"/>